<dbReference type="SMART" id="SM00249">
    <property type="entry name" value="PHD"/>
    <property type="match status" value="1"/>
</dbReference>
<dbReference type="Gene3D" id="3.30.40.10">
    <property type="entry name" value="Zinc/RING finger domain, C3HC4 (zinc finger)"/>
    <property type="match status" value="1"/>
</dbReference>
<evidence type="ECO:0000256" key="5">
    <source>
        <dbReference type="SAM" id="MobiDB-lite"/>
    </source>
</evidence>
<keyword evidence="4" id="KW-0156">Chromatin regulator</keyword>
<gene>
    <name evidence="7" type="primary">TBLA0D05520</name>
    <name evidence="7" type="ORF">TBLA_0D05520</name>
</gene>
<dbReference type="Gene3D" id="2.170.270.10">
    <property type="entry name" value="SET domain"/>
    <property type="match status" value="1"/>
</dbReference>
<keyword evidence="8" id="KW-1185">Reference proteome</keyword>
<evidence type="ECO:0000313" key="7">
    <source>
        <dbReference type="EMBL" id="CCH61044.1"/>
    </source>
</evidence>
<keyword evidence="1" id="KW-0479">Metal-binding</keyword>
<dbReference type="eggNOG" id="KOG1844">
    <property type="taxonomic scope" value="Eukaryota"/>
</dbReference>
<feature type="region of interest" description="Disordered" evidence="5">
    <location>
        <begin position="105"/>
        <end position="145"/>
    </location>
</feature>
<dbReference type="GO" id="GO:0034967">
    <property type="term" value="C:Set3 complex"/>
    <property type="evidence" value="ECO:0007669"/>
    <property type="project" value="EnsemblFungi"/>
</dbReference>
<dbReference type="AlphaFoldDB" id="I2H3U2"/>
<evidence type="ECO:0000256" key="2">
    <source>
        <dbReference type="ARBA" id="ARBA00022771"/>
    </source>
</evidence>
<dbReference type="Pfam" id="PF00856">
    <property type="entry name" value="SET"/>
    <property type="match status" value="1"/>
</dbReference>
<dbReference type="EMBL" id="HE806319">
    <property type="protein sequence ID" value="CCH61044.1"/>
    <property type="molecule type" value="Genomic_DNA"/>
</dbReference>
<dbReference type="SMART" id="SM00317">
    <property type="entry name" value="SET"/>
    <property type="match status" value="1"/>
</dbReference>
<dbReference type="PROSITE" id="PS50280">
    <property type="entry name" value="SET"/>
    <property type="match status" value="1"/>
</dbReference>
<dbReference type="InParanoid" id="I2H3U2"/>
<feature type="region of interest" description="Disordered" evidence="5">
    <location>
        <begin position="39"/>
        <end position="62"/>
    </location>
</feature>
<feature type="compositionally biased region" description="Low complexity" evidence="5">
    <location>
        <begin position="258"/>
        <end position="282"/>
    </location>
</feature>
<feature type="domain" description="SET" evidence="6">
    <location>
        <begin position="419"/>
        <end position="546"/>
    </location>
</feature>
<name>I2H3U2_HENB6</name>
<dbReference type="CDD" id="cd15550">
    <property type="entry name" value="PHD_MLL5"/>
    <property type="match status" value="1"/>
</dbReference>
<dbReference type="PANTHER" id="PTHR46462:SF3">
    <property type="entry name" value="UPSET, ISOFORM A"/>
    <property type="match status" value="1"/>
</dbReference>
<feature type="region of interest" description="Disordered" evidence="5">
    <location>
        <begin position="258"/>
        <end position="344"/>
    </location>
</feature>
<dbReference type="FunCoup" id="I2H3U2">
    <property type="interactions" value="135"/>
</dbReference>
<dbReference type="GO" id="GO:0045835">
    <property type="term" value="P:negative regulation of meiotic nuclear division"/>
    <property type="evidence" value="ECO:0007669"/>
    <property type="project" value="EnsemblFungi"/>
</dbReference>
<reference evidence="7 8" key="1">
    <citation type="journal article" date="2011" name="Proc. Natl. Acad. Sci. U.S.A.">
        <title>Evolutionary erosion of yeast sex chromosomes by mating-type switching accidents.</title>
        <authorList>
            <person name="Gordon J.L."/>
            <person name="Armisen D."/>
            <person name="Proux-Wera E."/>
            <person name="Oheigeartaigh S.S."/>
            <person name="Byrne K.P."/>
            <person name="Wolfe K.H."/>
        </authorList>
    </citation>
    <scope>NUCLEOTIDE SEQUENCE [LARGE SCALE GENOMIC DNA]</scope>
    <source>
        <strain evidence="8">ATCC 34711 / CBS 6284 / DSM 70876 / NBRC 10599 / NRRL Y-10934 / UCD 77-7</strain>
    </source>
</reference>
<proteinExistence type="predicted"/>
<dbReference type="KEGG" id="tbl:TBLA_0D05520"/>
<dbReference type="PANTHER" id="PTHR46462">
    <property type="entry name" value="UPSET, ISOFORM A"/>
    <property type="match status" value="1"/>
</dbReference>
<feature type="compositionally biased region" description="Basic and acidic residues" evidence="5">
    <location>
        <begin position="302"/>
        <end position="316"/>
    </location>
</feature>
<evidence type="ECO:0000313" key="8">
    <source>
        <dbReference type="Proteomes" id="UP000002866"/>
    </source>
</evidence>
<dbReference type="GO" id="GO:0070210">
    <property type="term" value="C:Rpd3L-Expanded complex"/>
    <property type="evidence" value="ECO:0007669"/>
    <property type="project" value="TreeGrafter"/>
</dbReference>
<sequence length="899" mass="101541">MSGIDNGTIQQLDDNNNDSITKKSLLQDASTLLLFSKGDTSSAGSNTATANTSSQNVLSPGPAALTLLNNDVANNNKSRMSQTSPSTADANQKGLLAAAALAEAATNPLPPKKNNHSASSTDSTSKIYKEETQRNISQGTIKETPKEEAKIMETTAVAIPDDYIVDIDSGIITCICGFEDDDGFTIQCDHCHRWQHGICFGIDLNFVPEDFLCNVCQPRKDINIKFIKELQKKRLKENNKNKNLTIVTDPKAIVYSDSNSNTSLTNINSTTNITGTTGVTDSPQSSKKRKRNPSSSGNNNRRNNDSRDSSNEKDSNNHSSNSKKRKSNASTLDPNYGNKDGNIDSDFLISAEKAYDTLYTHLIENEYKDKYIKLFLDNHKDDDCVVDLINSAQSFEPIPINIKSYTIDVENNKGNETNNDTEEDSTQFKGFTQLGVFISKDCSRSDLIHEYLGIIDFNKNYLLDSKNQYRIWGTTKPKVFFHSTWPIFIDSRLSGNLARYLRRSCNPNVELVTIKTKEKASDSKIKFVLRATRDIKHDEELTLPWNWDLNHPIRQLIPHNNDNNDIRSSFQSNIDSMDEKNKFSLIYSINTILKSCDCACLTNNNTDNCLLLKIKKYSLDQLNSINMNTKHKKYNNIYKMNEYLNNLQKRFLPKIRPAPILENLVLQTEKYNTDLQIYKKIQEMNQAKESKNVKKIYSNVNIFTNTKDLTSTLTNTLEESQESILNKRKFPQRFDLLRKKFRSNNILSKHRKNNDSLPSLTSSNDQIIHITKLLEFDESKVTDINLLPTPIELATSIPSLYNKQMNLDNNNIQDTSNRESSSSVDPLQTHSYINDSNTPISANSLPSTSDTTTENPINKGNIPANDNLSNSNVQNNCSQQLKPMRKKLSFADYRKKLNK</sequence>
<dbReference type="OrthoDB" id="20872at2759"/>
<dbReference type="GO" id="GO:0140002">
    <property type="term" value="F:histone H3K4me3 reader activity"/>
    <property type="evidence" value="ECO:0007669"/>
    <property type="project" value="EnsemblFungi"/>
</dbReference>
<dbReference type="GeneID" id="14496080"/>
<keyword evidence="3" id="KW-0862">Zinc</keyword>
<dbReference type="HOGENOM" id="CLU_017047_0_0_1"/>
<dbReference type="GO" id="GO:0045815">
    <property type="term" value="P:transcription initiation-coupled chromatin remodeling"/>
    <property type="evidence" value="ECO:0007669"/>
    <property type="project" value="EnsemblFungi"/>
</dbReference>
<dbReference type="SUPFAM" id="SSF57903">
    <property type="entry name" value="FYVE/PHD zinc finger"/>
    <property type="match status" value="1"/>
</dbReference>
<evidence type="ECO:0000259" key="6">
    <source>
        <dbReference type="PROSITE" id="PS50280"/>
    </source>
</evidence>
<evidence type="ECO:0000256" key="4">
    <source>
        <dbReference type="ARBA" id="ARBA00022853"/>
    </source>
</evidence>
<dbReference type="InterPro" id="IPR046341">
    <property type="entry name" value="SET_dom_sf"/>
</dbReference>
<feature type="compositionally biased region" description="Low complexity" evidence="5">
    <location>
        <begin position="865"/>
        <end position="880"/>
    </location>
</feature>
<evidence type="ECO:0000256" key="1">
    <source>
        <dbReference type="ARBA" id="ARBA00022723"/>
    </source>
</evidence>
<dbReference type="GO" id="GO:0006355">
    <property type="term" value="P:regulation of DNA-templated transcription"/>
    <property type="evidence" value="ECO:0007669"/>
    <property type="project" value="EnsemblFungi"/>
</dbReference>
<dbReference type="InterPro" id="IPR019786">
    <property type="entry name" value="Zinc_finger_PHD-type_CS"/>
</dbReference>
<feature type="region of interest" description="Disordered" evidence="5">
    <location>
        <begin position="808"/>
        <end position="882"/>
    </location>
</feature>
<dbReference type="PROSITE" id="PS01359">
    <property type="entry name" value="ZF_PHD_1"/>
    <property type="match status" value="1"/>
</dbReference>
<feature type="compositionally biased region" description="Polar residues" evidence="5">
    <location>
        <begin position="808"/>
        <end position="858"/>
    </location>
</feature>
<dbReference type="Proteomes" id="UP000002866">
    <property type="component" value="Chromosome 4"/>
</dbReference>
<feature type="compositionally biased region" description="Polar residues" evidence="5">
    <location>
        <begin position="116"/>
        <end position="126"/>
    </location>
</feature>
<accession>I2H3U2</accession>
<dbReference type="InterPro" id="IPR001214">
    <property type="entry name" value="SET_dom"/>
</dbReference>
<dbReference type="SUPFAM" id="SSF82199">
    <property type="entry name" value="SET domain"/>
    <property type="match status" value="1"/>
</dbReference>
<dbReference type="STRING" id="1071380.I2H3U2"/>
<dbReference type="Pfam" id="PF20826">
    <property type="entry name" value="PHD_5"/>
    <property type="match status" value="1"/>
</dbReference>
<dbReference type="InterPro" id="IPR001965">
    <property type="entry name" value="Znf_PHD"/>
</dbReference>
<dbReference type="OMA" id="WQHAICY"/>
<dbReference type="RefSeq" id="XP_004180563.1">
    <property type="nucleotide sequence ID" value="XM_004180515.1"/>
</dbReference>
<feature type="compositionally biased region" description="Polar residues" evidence="5">
    <location>
        <begin position="39"/>
        <end position="58"/>
    </location>
</feature>
<keyword evidence="2" id="KW-0863">Zinc-finger</keyword>
<protein>
    <recommendedName>
        <fullName evidence="6">SET domain-containing protein</fullName>
    </recommendedName>
</protein>
<dbReference type="InterPro" id="IPR013083">
    <property type="entry name" value="Znf_RING/FYVE/PHD"/>
</dbReference>
<dbReference type="GO" id="GO:0008270">
    <property type="term" value="F:zinc ion binding"/>
    <property type="evidence" value="ECO:0007669"/>
    <property type="project" value="UniProtKB-KW"/>
</dbReference>
<organism evidence="7 8">
    <name type="scientific">Henningerozyma blattae (strain ATCC 34711 / CBS 6284 / DSM 70876 / NBRC 10599 / NRRL Y-10934 / UCD 77-7)</name>
    <name type="common">Yeast</name>
    <name type="synonym">Tetrapisispora blattae</name>
    <dbReference type="NCBI Taxonomy" id="1071380"/>
    <lineage>
        <taxon>Eukaryota</taxon>
        <taxon>Fungi</taxon>
        <taxon>Dikarya</taxon>
        <taxon>Ascomycota</taxon>
        <taxon>Saccharomycotina</taxon>
        <taxon>Saccharomycetes</taxon>
        <taxon>Saccharomycetales</taxon>
        <taxon>Saccharomycetaceae</taxon>
        <taxon>Henningerozyma</taxon>
    </lineage>
</organism>
<evidence type="ECO:0000256" key="3">
    <source>
        <dbReference type="ARBA" id="ARBA00022833"/>
    </source>
</evidence>
<dbReference type="InterPro" id="IPR011011">
    <property type="entry name" value="Znf_FYVE_PHD"/>
</dbReference>